<name>A0A323UZ33_9RHOO</name>
<dbReference type="Pfam" id="PF03597">
    <property type="entry name" value="FixS"/>
    <property type="match status" value="1"/>
</dbReference>
<comment type="caution">
    <text evidence="3">The sequence shown here is derived from an EMBL/GenBank/DDBJ whole genome shotgun (WGS) entry which is preliminary data.</text>
</comment>
<sequence length="69" mass="7796">MESLYLLIPLSVVLVFIIGVLFWWSLRNGQYDDMEGPAYRLLLDDKEELPPSEPEKTTARPVDDGKGAS</sequence>
<evidence type="ECO:0000256" key="1">
    <source>
        <dbReference type="SAM" id="MobiDB-lite"/>
    </source>
</evidence>
<dbReference type="Proteomes" id="UP000248259">
    <property type="component" value="Unassembled WGS sequence"/>
</dbReference>
<protein>
    <submittedName>
        <fullName evidence="3">Cbb3-type cytochrome oxidase assembly protein CcoS</fullName>
    </submittedName>
</protein>
<gene>
    <name evidence="3" type="primary">ccoS</name>
    <name evidence="3" type="ORF">DNK49_08380</name>
</gene>
<keyword evidence="2" id="KW-0472">Membrane</keyword>
<evidence type="ECO:0000313" key="4">
    <source>
        <dbReference type="Proteomes" id="UP000248259"/>
    </source>
</evidence>
<feature type="region of interest" description="Disordered" evidence="1">
    <location>
        <begin position="46"/>
        <end position="69"/>
    </location>
</feature>
<dbReference type="InterPro" id="IPR004714">
    <property type="entry name" value="Cyt_oxidase_maturation_cbb3"/>
</dbReference>
<evidence type="ECO:0000256" key="2">
    <source>
        <dbReference type="SAM" id="Phobius"/>
    </source>
</evidence>
<dbReference type="PANTHER" id="PTHR41532">
    <property type="entry name" value="FIXS PROTEIN"/>
    <property type="match status" value="1"/>
</dbReference>
<accession>A0A323UZ33</accession>
<feature type="compositionally biased region" description="Basic and acidic residues" evidence="1">
    <location>
        <begin position="53"/>
        <end position="69"/>
    </location>
</feature>
<dbReference type="OrthoDB" id="9802763at2"/>
<keyword evidence="4" id="KW-1185">Reference proteome</keyword>
<dbReference type="AlphaFoldDB" id="A0A323UZ33"/>
<dbReference type="NCBIfam" id="TIGR00847">
    <property type="entry name" value="ccoS"/>
    <property type="match status" value="1"/>
</dbReference>
<dbReference type="RefSeq" id="WP_110523876.1">
    <property type="nucleotide sequence ID" value="NZ_QKOE01000004.1"/>
</dbReference>
<dbReference type="PANTHER" id="PTHR41532:SF1">
    <property type="entry name" value="FIXS PROTEIN"/>
    <property type="match status" value="1"/>
</dbReference>
<evidence type="ECO:0000313" key="3">
    <source>
        <dbReference type="EMBL" id="PZA17233.1"/>
    </source>
</evidence>
<proteinExistence type="predicted"/>
<keyword evidence="2" id="KW-0812">Transmembrane</keyword>
<keyword evidence="2" id="KW-1133">Transmembrane helix</keyword>
<dbReference type="EMBL" id="QKOE01000004">
    <property type="protein sequence ID" value="PZA17233.1"/>
    <property type="molecule type" value="Genomic_DNA"/>
</dbReference>
<reference evidence="3 4" key="1">
    <citation type="submission" date="2018-06" db="EMBL/GenBank/DDBJ databases">
        <title>Azoarcus communis strain SWub3 genome.</title>
        <authorList>
            <person name="Zorraquino Salvo V."/>
            <person name="Toubiana D."/>
            <person name="Blumwald E."/>
        </authorList>
    </citation>
    <scope>NUCLEOTIDE SEQUENCE [LARGE SCALE GENOMIC DNA]</scope>
    <source>
        <strain evidence="3 4">SWub3</strain>
    </source>
</reference>
<feature type="transmembrane region" description="Helical" evidence="2">
    <location>
        <begin position="6"/>
        <end position="26"/>
    </location>
</feature>
<organism evidence="3 4">
    <name type="scientific">Parazoarcus communis SWub3 = DSM 12120</name>
    <dbReference type="NCBI Taxonomy" id="1121029"/>
    <lineage>
        <taxon>Bacteria</taxon>
        <taxon>Pseudomonadati</taxon>
        <taxon>Pseudomonadota</taxon>
        <taxon>Betaproteobacteria</taxon>
        <taxon>Rhodocyclales</taxon>
        <taxon>Zoogloeaceae</taxon>
        <taxon>Parazoarcus</taxon>
    </lineage>
</organism>